<organism evidence="7 8">
    <name type="scientific">Mesorhizobium captivum</name>
    <dbReference type="NCBI Taxonomy" id="3072319"/>
    <lineage>
        <taxon>Bacteria</taxon>
        <taxon>Pseudomonadati</taxon>
        <taxon>Pseudomonadota</taxon>
        <taxon>Alphaproteobacteria</taxon>
        <taxon>Hyphomicrobiales</taxon>
        <taxon>Phyllobacteriaceae</taxon>
        <taxon>Mesorhizobium</taxon>
    </lineage>
</organism>
<evidence type="ECO:0000256" key="2">
    <source>
        <dbReference type="ARBA" id="ARBA00022649"/>
    </source>
</evidence>
<gene>
    <name evidence="7" type="ORF">RFN29_33915</name>
</gene>
<name>A0ABU4ZB74_9HYPH</name>
<evidence type="ECO:0000256" key="3">
    <source>
        <dbReference type="ARBA" id="ARBA00022679"/>
    </source>
</evidence>
<comment type="catalytic activity">
    <reaction evidence="5">
        <text>glycyl-tRNA(Gly) + acetyl-CoA = N-acetylglycyl-tRNA(Gly) + CoA + H(+)</text>
        <dbReference type="Rhea" id="RHEA:81867"/>
        <dbReference type="Rhea" id="RHEA-COMP:9683"/>
        <dbReference type="Rhea" id="RHEA-COMP:19766"/>
        <dbReference type="ChEBI" id="CHEBI:15378"/>
        <dbReference type="ChEBI" id="CHEBI:57287"/>
        <dbReference type="ChEBI" id="CHEBI:57288"/>
        <dbReference type="ChEBI" id="CHEBI:78522"/>
        <dbReference type="ChEBI" id="CHEBI:232036"/>
    </reaction>
</comment>
<dbReference type="SUPFAM" id="SSF55729">
    <property type="entry name" value="Acyl-CoA N-acyltransferases (Nat)"/>
    <property type="match status" value="1"/>
</dbReference>
<keyword evidence="8" id="KW-1185">Reference proteome</keyword>
<evidence type="ECO:0000256" key="5">
    <source>
        <dbReference type="ARBA" id="ARBA00049880"/>
    </source>
</evidence>
<dbReference type="PANTHER" id="PTHR36449:SF1">
    <property type="entry name" value="ACETYLTRANSFERASE"/>
    <property type="match status" value="1"/>
</dbReference>
<dbReference type="Gene3D" id="3.40.630.30">
    <property type="match status" value="1"/>
</dbReference>
<accession>A0ABU4ZB74</accession>
<dbReference type="RefSeq" id="WP_320230174.1">
    <property type="nucleotide sequence ID" value="NZ_JAVIJC010000067.1"/>
</dbReference>
<keyword evidence="2" id="KW-1277">Toxin-antitoxin system</keyword>
<keyword evidence="4" id="KW-0012">Acyltransferase</keyword>
<keyword evidence="1" id="KW-0678">Repressor</keyword>
<proteinExistence type="predicted"/>
<dbReference type="Pfam" id="PF13508">
    <property type="entry name" value="Acetyltransf_7"/>
    <property type="match status" value="1"/>
</dbReference>
<dbReference type="CDD" id="cd04301">
    <property type="entry name" value="NAT_SF"/>
    <property type="match status" value="1"/>
</dbReference>
<evidence type="ECO:0000256" key="4">
    <source>
        <dbReference type="ARBA" id="ARBA00023315"/>
    </source>
</evidence>
<protein>
    <submittedName>
        <fullName evidence="7">GNAT family N-acetyltransferase</fullName>
    </submittedName>
</protein>
<comment type="caution">
    <text evidence="7">The sequence shown here is derived from an EMBL/GenBank/DDBJ whole genome shotgun (WGS) entry which is preliminary data.</text>
</comment>
<sequence>MTVQAPVPLDRTHDLSSFSSGIPVSDDWLKRRALTNQDSGTTRTFVACHGDKVIGYYALASGGVIAGNVPGRFRRNMPDSIPVAILARLAIDISRQRQGLGRALVQNAARRVMNAARSLGIRGILVHAISDEARSFYSAMGFDPSPLDPMTLVISLADLREAIRPKE</sequence>
<keyword evidence="3" id="KW-0808">Transferase</keyword>
<evidence type="ECO:0000313" key="8">
    <source>
        <dbReference type="Proteomes" id="UP001271249"/>
    </source>
</evidence>
<reference evidence="7 8" key="1">
    <citation type="submission" date="2023-08" db="EMBL/GenBank/DDBJ databases">
        <title>Implementing the SeqCode for naming new Mesorhizobium species isolated from Vachellia karroo root nodules.</title>
        <authorList>
            <person name="Van Lill M."/>
        </authorList>
    </citation>
    <scope>NUCLEOTIDE SEQUENCE [LARGE SCALE GENOMIC DNA]</scope>
    <source>
        <strain evidence="7 8">VK22B</strain>
    </source>
</reference>
<feature type="domain" description="N-acetyltransferase" evidence="6">
    <location>
        <begin position="1"/>
        <end position="166"/>
    </location>
</feature>
<dbReference type="PROSITE" id="PS51186">
    <property type="entry name" value="GNAT"/>
    <property type="match status" value="1"/>
</dbReference>
<evidence type="ECO:0000256" key="1">
    <source>
        <dbReference type="ARBA" id="ARBA00022491"/>
    </source>
</evidence>
<dbReference type="InterPro" id="IPR000182">
    <property type="entry name" value="GNAT_dom"/>
</dbReference>
<evidence type="ECO:0000259" key="6">
    <source>
        <dbReference type="PROSITE" id="PS51186"/>
    </source>
</evidence>
<dbReference type="PANTHER" id="PTHR36449">
    <property type="entry name" value="ACETYLTRANSFERASE-RELATED"/>
    <property type="match status" value="1"/>
</dbReference>
<dbReference type="Proteomes" id="UP001271249">
    <property type="component" value="Unassembled WGS sequence"/>
</dbReference>
<evidence type="ECO:0000313" key="7">
    <source>
        <dbReference type="EMBL" id="MDX8496512.1"/>
    </source>
</evidence>
<dbReference type="EMBL" id="JAVIJC010000067">
    <property type="protein sequence ID" value="MDX8496512.1"/>
    <property type="molecule type" value="Genomic_DNA"/>
</dbReference>
<dbReference type="InterPro" id="IPR016181">
    <property type="entry name" value="Acyl_CoA_acyltransferase"/>
</dbReference>